<dbReference type="AlphaFoldDB" id="A0A382VKD9"/>
<feature type="non-terminal residue" evidence="5">
    <location>
        <position position="1"/>
    </location>
</feature>
<gene>
    <name evidence="5" type="ORF">METZ01_LOCUS399205</name>
</gene>
<dbReference type="GO" id="GO:0005524">
    <property type="term" value="F:ATP binding"/>
    <property type="evidence" value="ECO:0007669"/>
    <property type="project" value="UniProtKB-KW"/>
</dbReference>
<dbReference type="InterPro" id="IPR007861">
    <property type="entry name" value="DNA_mismatch_repair_MutS_clamp"/>
</dbReference>
<keyword evidence="3" id="KW-0238">DNA-binding</keyword>
<organism evidence="5">
    <name type="scientific">marine metagenome</name>
    <dbReference type="NCBI Taxonomy" id="408172"/>
    <lineage>
        <taxon>unclassified sequences</taxon>
        <taxon>metagenomes</taxon>
        <taxon>ecological metagenomes</taxon>
    </lineage>
</organism>
<evidence type="ECO:0000256" key="1">
    <source>
        <dbReference type="ARBA" id="ARBA00022741"/>
    </source>
</evidence>
<dbReference type="GO" id="GO:0030983">
    <property type="term" value="F:mismatched DNA binding"/>
    <property type="evidence" value="ECO:0007669"/>
    <property type="project" value="InterPro"/>
</dbReference>
<proteinExistence type="predicted"/>
<sequence>RKETNIPSLKISFNKVFGYYIDVTKTHINKVPDYFIKKQTLVNNERFFTDELKDFEDKILNADYKINQLENEIFNNLCKIVMNVSNDIQSNAYLISKIDIFSSLAYLAINNKYIRPIINQKFSLKIKNGRHPVVENLISDNNQFIANDISLDNHQFLSIITGPNMSGKSTYLRQIGIIIIMAQIGSFVPADYAEIGIIDKLFTRVGASDNLSEGESTFLVEMQETANIINNATKNSLILLDEIGRGTSTYDGLSIAWAVTEFIHNKIKAKTLFATHYHELNEMT</sequence>
<dbReference type="InterPro" id="IPR027417">
    <property type="entry name" value="P-loop_NTPase"/>
</dbReference>
<dbReference type="GO" id="GO:0005829">
    <property type="term" value="C:cytosol"/>
    <property type="evidence" value="ECO:0007669"/>
    <property type="project" value="TreeGrafter"/>
</dbReference>
<dbReference type="SUPFAM" id="SSF48334">
    <property type="entry name" value="DNA repair protein MutS, domain III"/>
    <property type="match status" value="1"/>
</dbReference>
<dbReference type="GO" id="GO:0140664">
    <property type="term" value="F:ATP-dependent DNA damage sensor activity"/>
    <property type="evidence" value="ECO:0007669"/>
    <property type="project" value="InterPro"/>
</dbReference>
<dbReference type="InterPro" id="IPR000432">
    <property type="entry name" value="DNA_mismatch_repair_MutS_C"/>
</dbReference>
<dbReference type="InterPro" id="IPR036187">
    <property type="entry name" value="DNA_mismatch_repair_MutS_sf"/>
</dbReference>
<dbReference type="SMART" id="SM00534">
    <property type="entry name" value="MUTSac"/>
    <property type="match status" value="1"/>
</dbReference>
<dbReference type="Pfam" id="PF00488">
    <property type="entry name" value="MutS_V"/>
    <property type="match status" value="1"/>
</dbReference>
<dbReference type="PROSITE" id="PS00486">
    <property type="entry name" value="DNA_MISMATCH_REPAIR_2"/>
    <property type="match status" value="1"/>
</dbReference>
<evidence type="ECO:0000313" key="5">
    <source>
        <dbReference type="EMBL" id="SVD46351.1"/>
    </source>
</evidence>
<dbReference type="SUPFAM" id="SSF52540">
    <property type="entry name" value="P-loop containing nucleoside triphosphate hydrolases"/>
    <property type="match status" value="1"/>
</dbReference>
<protein>
    <recommendedName>
        <fullName evidence="4">DNA mismatch repair proteins mutS family domain-containing protein</fullName>
    </recommendedName>
</protein>
<accession>A0A382VKD9</accession>
<dbReference type="Pfam" id="PF05190">
    <property type="entry name" value="MutS_IV"/>
    <property type="match status" value="1"/>
</dbReference>
<evidence type="ECO:0000259" key="4">
    <source>
        <dbReference type="PROSITE" id="PS00486"/>
    </source>
</evidence>
<feature type="domain" description="DNA mismatch repair proteins mutS family" evidence="4">
    <location>
        <begin position="236"/>
        <end position="252"/>
    </location>
</feature>
<keyword evidence="1" id="KW-0547">Nucleotide-binding</keyword>
<dbReference type="PANTHER" id="PTHR11361">
    <property type="entry name" value="DNA MISMATCH REPAIR PROTEIN MUTS FAMILY MEMBER"/>
    <property type="match status" value="1"/>
</dbReference>
<keyword evidence="2" id="KW-0067">ATP-binding</keyword>
<feature type="non-terminal residue" evidence="5">
    <location>
        <position position="284"/>
    </location>
</feature>
<dbReference type="PANTHER" id="PTHR11361:SF34">
    <property type="entry name" value="DNA MISMATCH REPAIR PROTEIN MSH1, MITOCHONDRIAL"/>
    <property type="match status" value="1"/>
</dbReference>
<evidence type="ECO:0000256" key="2">
    <source>
        <dbReference type="ARBA" id="ARBA00022840"/>
    </source>
</evidence>
<evidence type="ECO:0000256" key="3">
    <source>
        <dbReference type="ARBA" id="ARBA00023125"/>
    </source>
</evidence>
<dbReference type="EMBL" id="UINC01152258">
    <property type="protein sequence ID" value="SVD46351.1"/>
    <property type="molecule type" value="Genomic_DNA"/>
</dbReference>
<dbReference type="InterPro" id="IPR045076">
    <property type="entry name" value="MutS"/>
</dbReference>
<dbReference type="GO" id="GO:0006298">
    <property type="term" value="P:mismatch repair"/>
    <property type="evidence" value="ECO:0007669"/>
    <property type="project" value="InterPro"/>
</dbReference>
<dbReference type="Gene3D" id="1.10.1420.10">
    <property type="match status" value="1"/>
</dbReference>
<dbReference type="Gene3D" id="3.40.50.300">
    <property type="entry name" value="P-loop containing nucleotide triphosphate hydrolases"/>
    <property type="match status" value="1"/>
</dbReference>
<reference evidence="5" key="1">
    <citation type="submission" date="2018-05" db="EMBL/GenBank/DDBJ databases">
        <authorList>
            <person name="Lanie J.A."/>
            <person name="Ng W.-L."/>
            <person name="Kazmierczak K.M."/>
            <person name="Andrzejewski T.M."/>
            <person name="Davidsen T.M."/>
            <person name="Wayne K.J."/>
            <person name="Tettelin H."/>
            <person name="Glass J.I."/>
            <person name="Rusch D."/>
            <person name="Podicherti R."/>
            <person name="Tsui H.-C.T."/>
            <person name="Winkler M.E."/>
        </authorList>
    </citation>
    <scope>NUCLEOTIDE SEQUENCE</scope>
</reference>
<name>A0A382VKD9_9ZZZZ</name>